<evidence type="ECO:0000259" key="9">
    <source>
        <dbReference type="Pfam" id="PF00884"/>
    </source>
</evidence>
<feature type="domain" description="Sulfatase N-terminal" evidence="9">
    <location>
        <begin position="201"/>
        <end position="491"/>
    </location>
</feature>
<comment type="caution">
    <text evidence="10">The sequence shown here is derived from an EMBL/GenBank/DDBJ whole genome shotgun (WGS) entry which is preliminary data.</text>
</comment>
<feature type="transmembrane region" description="Helical" evidence="8">
    <location>
        <begin position="116"/>
        <end position="134"/>
    </location>
</feature>
<comment type="pathway">
    <text evidence="2">Cell wall biogenesis; lipoteichoic acid biosynthesis.</text>
</comment>
<proteinExistence type="predicted"/>
<gene>
    <name evidence="10" type="ORF">CDL20_03490</name>
</gene>
<keyword evidence="5 8" id="KW-1133">Transmembrane helix</keyword>
<evidence type="ECO:0000256" key="6">
    <source>
        <dbReference type="ARBA" id="ARBA00023136"/>
    </source>
</evidence>
<dbReference type="InterPro" id="IPR050448">
    <property type="entry name" value="OpgB/LTA_synthase_biosynth"/>
</dbReference>
<accession>A0A2N5Q2I1</accession>
<dbReference type="PANTHER" id="PTHR47371:SF3">
    <property type="entry name" value="PHOSPHOGLYCEROL TRANSFERASE I"/>
    <property type="match status" value="1"/>
</dbReference>
<feature type="compositionally biased region" description="Basic residues" evidence="7">
    <location>
        <begin position="1"/>
        <end position="13"/>
    </location>
</feature>
<evidence type="ECO:0000256" key="4">
    <source>
        <dbReference type="ARBA" id="ARBA00022692"/>
    </source>
</evidence>
<evidence type="ECO:0000256" key="7">
    <source>
        <dbReference type="SAM" id="MobiDB-lite"/>
    </source>
</evidence>
<dbReference type="InterPro" id="IPR017850">
    <property type="entry name" value="Alkaline_phosphatase_core_sf"/>
</dbReference>
<comment type="subcellular location">
    <subcellularLocation>
        <location evidence="1">Cell membrane</location>
        <topology evidence="1">Multi-pass membrane protein</topology>
    </subcellularLocation>
</comment>
<dbReference type="PANTHER" id="PTHR47371">
    <property type="entry name" value="LIPOTEICHOIC ACID SYNTHASE"/>
    <property type="match status" value="1"/>
</dbReference>
<dbReference type="Gene3D" id="3.40.720.10">
    <property type="entry name" value="Alkaline Phosphatase, subunit A"/>
    <property type="match status" value="1"/>
</dbReference>
<evidence type="ECO:0000256" key="5">
    <source>
        <dbReference type="ARBA" id="ARBA00022989"/>
    </source>
</evidence>
<keyword evidence="3" id="KW-1003">Cell membrane</keyword>
<evidence type="ECO:0000256" key="8">
    <source>
        <dbReference type="SAM" id="Phobius"/>
    </source>
</evidence>
<dbReference type="Proteomes" id="UP000234840">
    <property type="component" value="Unassembled WGS sequence"/>
</dbReference>
<reference evidence="10 11" key="1">
    <citation type="journal article" date="2017" name="Genome Med.">
        <title>A novel Ruminococcus gnavus clade enriched in inflammatory bowel disease patients.</title>
        <authorList>
            <person name="Hall A.B."/>
            <person name="Yassour M."/>
            <person name="Sauk J."/>
            <person name="Garner A."/>
            <person name="Jiang X."/>
            <person name="Arthur T."/>
            <person name="Lagoudas G.K."/>
            <person name="Vatanen T."/>
            <person name="Fornelos N."/>
            <person name="Wilson R."/>
            <person name="Bertha M."/>
            <person name="Cohen M."/>
            <person name="Garber J."/>
            <person name="Khalili H."/>
            <person name="Gevers D."/>
            <person name="Ananthakrishnan A.N."/>
            <person name="Kugathasan S."/>
            <person name="Lander E.S."/>
            <person name="Blainey P."/>
            <person name="Vlamakis H."/>
            <person name="Xavier R.J."/>
            <person name="Huttenhower C."/>
        </authorList>
    </citation>
    <scope>NUCLEOTIDE SEQUENCE [LARGE SCALE GENOMIC DNA]</scope>
    <source>
        <strain evidence="10 11">RJX1128</strain>
    </source>
</reference>
<keyword evidence="4 8" id="KW-0812">Transmembrane</keyword>
<dbReference type="CDD" id="cd16015">
    <property type="entry name" value="LTA_synthase"/>
    <property type="match status" value="1"/>
</dbReference>
<evidence type="ECO:0000313" key="11">
    <source>
        <dbReference type="Proteomes" id="UP000234840"/>
    </source>
</evidence>
<dbReference type="AlphaFoldDB" id="A0A2N5Q2I1"/>
<evidence type="ECO:0000256" key="3">
    <source>
        <dbReference type="ARBA" id="ARBA00022475"/>
    </source>
</evidence>
<name>A0A2N5Q2I1_MEDGN</name>
<sequence>MQELKKKHRKKPKKELDRGAQKEQKNLTDITEEQLKVNIGIVRLGNMIKVIQIVMKVLLCMLAVLFSFLAILLHEAANWMLATWTNLSMEELVAQLKTPIQGTSHEVLGDFVETCIPAAVMAVFFVVLVIVMVRKTKITKWVVQIGAVAGSMALIVSSGQMVWNELDVGEYLENQKTESHFIEDNYANPNQIQIRFPEQKRNLIYIFMESMETTYASKDVGGGLDFNCIPELTQLAMENVNFSGTEQLGGIYPTDGSTWTMGAMVAQTSGLPLKLNLRAENVSEDIEVLPKAKTIGDILGEQGYRQEIMFGSEGEFAGRKQYFEKHGGYEVLDYKYAAENGWLPSPDYRVWWGYEDEKLFEFAKVRLNELGNGQQPFNFTMLTVDTHFEDGYPCRLCQDLYGEQYANVMACSSRQLVEFIRWIQQQPFYENTTIVLVGDHLTMDSDFCANVSPEYQRGVLNIFVNAPVMAVNTKNRIASTMDMFPTTIAALGGEIEGDRLGLGTNLFSGRPTLAEELGMDQLNAEVRKNSLFYAGLAGGMEVDDSVMDMK</sequence>
<feature type="transmembrane region" description="Helical" evidence="8">
    <location>
        <begin position="53"/>
        <end position="73"/>
    </location>
</feature>
<feature type="compositionally biased region" description="Basic and acidic residues" evidence="7">
    <location>
        <begin position="14"/>
        <end position="23"/>
    </location>
</feature>
<dbReference type="Pfam" id="PF00884">
    <property type="entry name" value="Sulfatase"/>
    <property type="match status" value="1"/>
</dbReference>
<feature type="region of interest" description="Disordered" evidence="7">
    <location>
        <begin position="1"/>
        <end position="23"/>
    </location>
</feature>
<dbReference type="SUPFAM" id="SSF53649">
    <property type="entry name" value="Alkaline phosphatase-like"/>
    <property type="match status" value="1"/>
</dbReference>
<keyword evidence="6 8" id="KW-0472">Membrane</keyword>
<dbReference type="InterPro" id="IPR000917">
    <property type="entry name" value="Sulfatase_N"/>
</dbReference>
<evidence type="ECO:0000256" key="2">
    <source>
        <dbReference type="ARBA" id="ARBA00004936"/>
    </source>
</evidence>
<protein>
    <recommendedName>
        <fullName evidence="9">Sulfatase N-terminal domain-containing protein</fullName>
    </recommendedName>
</protein>
<dbReference type="GO" id="GO:0005886">
    <property type="term" value="C:plasma membrane"/>
    <property type="evidence" value="ECO:0007669"/>
    <property type="project" value="UniProtKB-SubCell"/>
</dbReference>
<evidence type="ECO:0000313" key="10">
    <source>
        <dbReference type="EMBL" id="PLT88622.1"/>
    </source>
</evidence>
<dbReference type="EMBL" id="NIHW01000005">
    <property type="protein sequence ID" value="PLT88622.1"/>
    <property type="molecule type" value="Genomic_DNA"/>
</dbReference>
<organism evidence="10 11">
    <name type="scientific">Mediterraneibacter gnavus</name>
    <name type="common">Ruminococcus gnavus</name>
    <dbReference type="NCBI Taxonomy" id="33038"/>
    <lineage>
        <taxon>Bacteria</taxon>
        <taxon>Bacillati</taxon>
        <taxon>Bacillota</taxon>
        <taxon>Clostridia</taxon>
        <taxon>Lachnospirales</taxon>
        <taxon>Lachnospiraceae</taxon>
        <taxon>Mediterraneibacter</taxon>
    </lineage>
</organism>
<evidence type="ECO:0000256" key="1">
    <source>
        <dbReference type="ARBA" id="ARBA00004651"/>
    </source>
</evidence>
<dbReference type="RefSeq" id="WP_101882033.1">
    <property type="nucleotide sequence ID" value="NZ_NIHW01000005.1"/>
</dbReference>
<feature type="transmembrane region" description="Helical" evidence="8">
    <location>
        <begin position="141"/>
        <end position="163"/>
    </location>
</feature>